<protein>
    <recommendedName>
        <fullName evidence="3">DDE-1 domain-containing protein</fullName>
    </recommendedName>
</protein>
<dbReference type="EMBL" id="CAJNOG010000108">
    <property type="protein sequence ID" value="CAF0953774.1"/>
    <property type="molecule type" value="Genomic_DNA"/>
</dbReference>
<organism evidence="1 2">
    <name type="scientific">Adineta steineri</name>
    <dbReference type="NCBI Taxonomy" id="433720"/>
    <lineage>
        <taxon>Eukaryota</taxon>
        <taxon>Metazoa</taxon>
        <taxon>Spiralia</taxon>
        <taxon>Gnathifera</taxon>
        <taxon>Rotifera</taxon>
        <taxon>Eurotatoria</taxon>
        <taxon>Bdelloidea</taxon>
        <taxon>Adinetida</taxon>
        <taxon>Adinetidae</taxon>
        <taxon>Adineta</taxon>
    </lineage>
</organism>
<proteinExistence type="predicted"/>
<reference evidence="1" key="1">
    <citation type="submission" date="2021-02" db="EMBL/GenBank/DDBJ databases">
        <authorList>
            <person name="Nowell W R."/>
        </authorList>
    </citation>
    <scope>NUCLEOTIDE SEQUENCE</scope>
</reference>
<name>A0A814DC83_9BILA</name>
<comment type="caution">
    <text evidence="1">The sequence shown here is derived from an EMBL/GenBank/DDBJ whole genome shotgun (WGS) entry which is preliminary data.</text>
</comment>
<evidence type="ECO:0000313" key="2">
    <source>
        <dbReference type="Proteomes" id="UP000663845"/>
    </source>
</evidence>
<dbReference type="Proteomes" id="UP000663845">
    <property type="component" value="Unassembled WGS sequence"/>
</dbReference>
<evidence type="ECO:0008006" key="3">
    <source>
        <dbReference type="Google" id="ProtNLM"/>
    </source>
</evidence>
<sequence>MNVVIDSSNELFYIEQESTLTLALNKVINNLQNNSIQDESPLALFSDQAKKCVNDIDTVNEINGCISKKKFCTLMLTVFGENQRTTPVLFFKGKGHVSADGRQQYLKGVHVILSPKAVINVPSMNIFITKWWKMIHDDHPKLFITDSANSHLKPERIQKLRK</sequence>
<accession>A0A814DC83</accession>
<evidence type="ECO:0000313" key="1">
    <source>
        <dbReference type="EMBL" id="CAF0953774.1"/>
    </source>
</evidence>
<gene>
    <name evidence="1" type="ORF">JYZ213_LOCUS13449</name>
</gene>
<dbReference type="AlphaFoldDB" id="A0A814DC83"/>